<protein>
    <submittedName>
        <fullName evidence="1">Uncharacterized protein</fullName>
    </submittedName>
</protein>
<accession>A0ABM8RN62</accession>
<dbReference type="EMBL" id="CAJNBJ010000016">
    <property type="protein sequence ID" value="CAE6761996.1"/>
    <property type="molecule type" value="Genomic_DNA"/>
</dbReference>
<name>A0ABM8RN62_9BACT</name>
<keyword evidence="2" id="KW-1185">Reference proteome</keyword>
<evidence type="ECO:0000313" key="1">
    <source>
        <dbReference type="EMBL" id="CAE6761996.1"/>
    </source>
</evidence>
<comment type="caution">
    <text evidence="1">The sequence shown here is derived from an EMBL/GenBank/DDBJ whole genome shotgun (WGS) entry which is preliminary data.</text>
</comment>
<organism evidence="1 2">
    <name type="scientific">Nitrospira defluvii</name>
    <dbReference type="NCBI Taxonomy" id="330214"/>
    <lineage>
        <taxon>Bacteria</taxon>
        <taxon>Pseudomonadati</taxon>
        <taxon>Nitrospirota</taxon>
        <taxon>Nitrospiria</taxon>
        <taxon>Nitrospirales</taxon>
        <taxon>Nitrospiraceae</taxon>
        <taxon>Nitrospira</taxon>
    </lineage>
</organism>
<evidence type="ECO:0000313" key="2">
    <source>
        <dbReference type="Proteomes" id="UP000675880"/>
    </source>
</evidence>
<sequence>MVNVALYVPSDTVLPRKVHEAAHGEACTHRIDETGCGPHHVLTFADVPDSLDLMLRVIGELVRIPGAWATVGGQRMSSLVALWNRLDCYRQSLSHPDRQAYCRGKARSLQALLGCSVPSCESPCQFVCPQCTAKGDSPASLVHPETQMLLVFGEVEWCPNLVRPTQS</sequence>
<proteinExistence type="predicted"/>
<dbReference type="Proteomes" id="UP000675880">
    <property type="component" value="Unassembled WGS sequence"/>
</dbReference>
<dbReference type="RefSeq" id="WP_213042817.1">
    <property type="nucleotide sequence ID" value="NZ_CAJNBJ010000016.1"/>
</dbReference>
<gene>
    <name evidence="1" type="ORF">NSPZN2_30690</name>
</gene>
<reference evidence="1 2" key="1">
    <citation type="submission" date="2021-02" db="EMBL/GenBank/DDBJ databases">
        <authorList>
            <person name="Han P."/>
        </authorList>
    </citation>
    <scope>NUCLEOTIDE SEQUENCE [LARGE SCALE GENOMIC DNA]</scope>
    <source>
        <strain evidence="1">Candidatus Nitrospira sp. ZN2</strain>
    </source>
</reference>